<dbReference type="PATRIC" id="fig|1441384.3.peg.805"/>
<evidence type="ECO:0008006" key="3">
    <source>
        <dbReference type="Google" id="ProtNLM"/>
    </source>
</evidence>
<protein>
    <recommendedName>
        <fullName evidence="3">16S rRNA (Uracil(1498)-N(3))-methyltransferase</fullName>
    </recommendedName>
</protein>
<dbReference type="Gene3D" id="2.40.240.20">
    <property type="entry name" value="Hypothetical PUA domain-like, domain 1"/>
    <property type="match status" value="1"/>
</dbReference>
<dbReference type="AlphaFoldDB" id="A0A0F3RMH5"/>
<accession>A0A0F3RMH5</accession>
<reference evidence="1 2" key="1">
    <citation type="submission" date="2015-01" db="EMBL/GenBank/DDBJ databases">
        <title>Genome Sequencing of Rickettsiales.</title>
        <authorList>
            <person name="Daugherty S.C."/>
            <person name="Su Q."/>
            <person name="Abolude K."/>
            <person name="Beier-Sexton M."/>
            <person name="Carlyon J.A."/>
            <person name="Carter R."/>
            <person name="Day N.P."/>
            <person name="Dumler S.J."/>
            <person name="Dyachenko V."/>
            <person name="Godinez A."/>
            <person name="Kurtti T.J."/>
            <person name="Lichay M."/>
            <person name="Mullins K.E."/>
            <person name="Ott S."/>
            <person name="Pappas-Brown V."/>
            <person name="Paris D.H."/>
            <person name="Patel P."/>
            <person name="Richards A.L."/>
            <person name="Sadzewicz L."/>
            <person name="Sears K."/>
            <person name="Seidman D."/>
            <person name="Sengamalay N."/>
            <person name="Stenos J."/>
            <person name="Tallon L.J."/>
            <person name="Vincent G."/>
            <person name="Fraser C.M."/>
            <person name="Munderloh U."/>
            <person name="Dunning-Hotopp J.C."/>
        </authorList>
    </citation>
    <scope>NUCLEOTIDE SEQUENCE [LARGE SCALE GENOMIC DNA]</scope>
    <source>
        <strain evidence="1 2">UT144</strain>
    </source>
</reference>
<gene>
    <name evidence="1" type="ORF">OTUT144_0408</name>
</gene>
<sequence length="48" mass="5695">MKLKKLHRIYSSIPLTKAGTIKLSREQTNYIINVLRCKNNDQLEYLMN</sequence>
<evidence type="ECO:0000313" key="1">
    <source>
        <dbReference type="EMBL" id="KJW07550.1"/>
    </source>
</evidence>
<comment type="caution">
    <text evidence="1">The sequence shown here is derived from an EMBL/GenBank/DDBJ whole genome shotgun (WGS) entry which is preliminary data.</text>
</comment>
<name>A0A0F3RMH5_ORITS</name>
<evidence type="ECO:0000313" key="2">
    <source>
        <dbReference type="Proteomes" id="UP000033580"/>
    </source>
</evidence>
<dbReference type="EMBL" id="LAOR01000017">
    <property type="protein sequence ID" value="KJW07550.1"/>
    <property type="molecule type" value="Genomic_DNA"/>
</dbReference>
<organism evidence="1 2">
    <name type="scientific">Orientia tsutsugamushi str. UT144</name>
    <dbReference type="NCBI Taxonomy" id="1441384"/>
    <lineage>
        <taxon>Bacteria</taxon>
        <taxon>Pseudomonadati</taxon>
        <taxon>Pseudomonadota</taxon>
        <taxon>Alphaproteobacteria</taxon>
        <taxon>Rickettsiales</taxon>
        <taxon>Rickettsiaceae</taxon>
        <taxon>Rickettsieae</taxon>
        <taxon>Orientia</taxon>
    </lineage>
</organism>
<dbReference type="InterPro" id="IPR015947">
    <property type="entry name" value="PUA-like_sf"/>
</dbReference>
<dbReference type="SUPFAM" id="SSF88697">
    <property type="entry name" value="PUA domain-like"/>
    <property type="match status" value="1"/>
</dbReference>
<proteinExistence type="predicted"/>
<dbReference type="Proteomes" id="UP000033580">
    <property type="component" value="Unassembled WGS sequence"/>
</dbReference>